<evidence type="ECO:0000256" key="3">
    <source>
        <dbReference type="ARBA" id="ARBA00022679"/>
    </source>
</evidence>
<dbReference type="EMBL" id="BNJK01000002">
    <property type="protein sequence ID" value="GHO98973.1"/>
    <property type="molecule type" value="Genomic_DNA"/>
</dbReference>
<keyword evidence="3" id="KW-0808">Transferase</keyword>
<proteinExistence type="inferred from homology"/>
<dbReference type="InterPro" id="IPR029063">
    <property type="entry name" value="SAM-dependent_MTases_sf"/>
</dbReference>
<comment type="caution">
    <text evidence="5">The sequence shown here is derived from an EMBL/GenBank/DDBJ whole genome shotgun (WGS) entry which is preliminary data.</text>
</comment>
<gene>
    <name evidence="5" type="ORF">KSF_090210</name>
</gene>
<comment type="function">
    <text evidence="4">Exhibits S-adenosyl-L-methionine-dependent methyltransferase activity.</text>
</comment>
<dbReference type="PANTHER" id="PTHR43619:SF2">
    <property type="entry name" value="S-ADENOSYL-L-METHIONINE-DEPENDENT METHYLTRANSFERASES SUPERFAMILY PROTEIN"/>
    <property type="match status" value="1"/>
</dbReference>
<comment type="similarity">
    <text evidence="1 4">Belongs to the UPF0677 family.</text>
</comment>
<organism evidence="5 6">
    <name type="scientific">Reticulibacter mediterranei</name>
    <dbReference type="NCBI Taxonomy" id="2778369"/>
    <lineage>
        <taxon>Bacteria</taxon>
        <taxon>Bacillati</taxon>
        <taxon>Chloroflexota</taxon>
        <taxon>Ktedonobacteria</taxon>
        <taxon>Ktedonobacterales</taxon>
        <taxon>Reticulibacteraceae</taxon>
        <taxon>Reticulibacter</taxon>
    </lineage>
</organism>
<name>A0A8J3IRI0_9CHLR</name>
<keyword evidence="2 4" id="KW-0489">Methyltransferase</keyword>
<reference evidence="5" key="1">
    <citation type="submission" date="2020-10" db="EMBL/GenBank/DDBJ databases">
        <title>Taxonomic study of unclassified bacteria belonging to the class Ktedonobacteria.</title>
        <authorList>
            <person name="Yabe S."/>
            <person name="Wang C.M."/>
            <person name="Zheng Y."/>
            <person name="Sakai Y."/>
            <person name="Cavaletti L."/>
            <person name="Monciardini P."/>
            <person name="Donadio S."/>
        </authorList>
    </citation>
    <scope>NUCLEOTIDE SEQUENCE</scope>
    <source>
        <strain evidence="5">ID150040</strain>
    </source>
</reference>
<dbReference type="NCBIfam" id="TIGR00027">
    <property type="entry name" value="mthyl_TIGR00027"/>
    <property type="match status" value="1"/>
</dbReference>
<accession>A0A8J3IRI0</accession>
<evidence type="ECO:0000313" key="5">
    <source>
        <dbReference type="EMBL" id="GHO98973.1"/>
    </source>
</evidence>
<keyword evidence="6" id="KW-1185">Reference proteome</keyword>
<dbReference type="AlphaFoldDB" id="A0A8J3IRI0"/>
<dbReference type="GO" id="GO:0008168">
    <property type="term" value="F:methyltransferase activity"/>
    <property type="evidence" value="ECO:0007669"/>
    <property type="project" value="UniProtKB-UniRule"/>
</dbReference>
<dbReference type="GO" id="GO:0032259">
    <property type="term" value="P:methylation"/>
    <property type="evidence" value="ECO:0007669"/>
    <property type="project" value="UniProtKB-KW"/>
</dbReference>
<dbReference type="RefSeq" id="WP_220209641.1">
    <property type="nucleotide sequence ID" value="NZ_BNJK01000002.1"/>
</dbReference>
<dbReference type="Gene3D" id="3.40.50.150">
    <property type="entry name" value="Vaccinia Virus protein VP39"/>
    <property type="match status" value="1"/>
</dbReference>
<protein>
    <recommendedName>
        <fullName evidence="4">S-adenosyl-L-methionine-dependent methyltransferase</fullName>
        <ecNumber evidence="4">2.1.1.-</ecNumber>
    </recommendedName>
</protein>
<evidence type="ECO:0000256" key="4">
    <source>
        <dbReference type="RuleBase" id="RU362030"/>
    </source>
</evidence>
<sequence length="300" mass="33450">MVKQRVGNTALGAAACRLIEQYQPEDIRLFHDPLVKDLIGAPIRVLMQFASMRNLTIQQMDAITPGIYGVQISRTRFIDDVVQEALSQGIEQVVILGAGLDTRPYRLAGMERARVFEVDLPSVQAEKKEKLQHHFGHLPEHVTFLPIDFDTQSVEAAFTGTAFDSASPTVFVWEGVTQYLTEEAVSQTLAFVGTSAPGSVLVFTYVLKSLIERRSSLPGADKMMDRVAKQGAPWIFGLEPESLTSFLEPFHLRLLADVGSAEYQAHYFKPKKREIVVSEMERIAHTTVPNKEDIHGTHSK</sequence>
<dbReference type="EC" id="2.1.1.-" evidence="4"/>
<dbReference type="InterPro" id="IPR007213">
    <property type="entry name" value="Ppm1/Ppm2/Tcmp"/>
</dbReference>
<dbReference type="PANTHER" id="PTHR43619">
    <property type="entry name" value="S-ADENOSYL-L-METHIONINE-DEPENDENT METHYLTRANSFERASE YKTD-RELATED"/>
    <property type="match status" value="1"/>
</dbReference>
<dbReference type="PROSITE" id="PS51257">
    <property type="entry name" value="PROKAR_LIPOPROTEIN"/>
    <property type="match status" value="1"/>
</dbReference>
<dbReference type="Proteomes" id="UP000597444">
    <property type="component" value="Unassembled WGS sequence"/>
</dbReference>
<dbReference type="SUPFAM" id="SSF53335">
    <property type="entry name" value="S-adenosyl-L-methionine-dependent methyltransferases"/>
    <property type="match status" value="1"/>
</dbReference>
<dbReference type="InterPro" id="IPR011610">
    <property type="entry name" value="SAM_mthyl_Trfase_ML2640-like"/>
</dbReference>
<dbReference type="Pfam" id="PF04072">
    <property type="entry name" value="LCM"/>
    <property type="match status" value="1"/>
</dbReference>
<keyword evidence="4" id="KW-0949">S-adenosyl-L-methionine</keyword>
<evidence type="ECO:0000313" key="6">
    <source>
        <dbReference type="Proteomes" id="UP000597444"/>
    </source>
</evidence>
<evidence type="ECO:0000256" key="2">
    <source>
        <dbReference type="ARBA" id="ARBA00022603"/>
    </source>
</evidence>
<evidence type="ECO:0000256" key="1">
    <source>
        <dbReference type="ARBA" id="ARBA00008138"/>
    </source>
</evidence>